<keyword evidence="3" id="KW-1185">Reference proteome</keyword>
<dbReference type="Proteomes" id="UP000002574">
    <property type="component" value="Chromosome"/>
</dbReference>
<dbReference type="PATRIC" id="fig|608538.5.peg.1636"/>
<dbReference type="RefSeq" id="WP_012964245.1">
    <property type="nucleotide sequence ID" value="NC_013799.1"/>
</dbReference>
<dbReference type="GO" id="GO:0003677">
    <property type="term" value="F:DNA binding"/>
    <property type="evidence" value="ECO:0007669"/>
    <property type="project" value="InterPro"/>
</dbReference>
<dbReference type="GO" id="GO:0005524">
    <property type="term" value="F:ATP binding"/>
    <property type="evidence" value="ECO:0007669"/>
    <property type="project" value="InterPro"/>
</dbReference>
<sequence>MPVAQNEQVVIKPVLLDYVEGLSEGWGIKVSEDFSEEKKLFAYQVQALENALKALYSFYEKYKGDKEEFARIYTEYYELLSPKVKKQELLGLLSEFYQLDENTLPFKELCNRMSFWMATGSGKTLVIVKLIDLLFDLQKMQLIPPKPVLFLTARQDLVDAFRRYLEEFNKSNPGKQISPVNLKDYQKSQKSLFREEAKVFFYRMDLISDEKGKETLDFRTFLDRDREGNLLGNWYVILDEAHKGDKEESKRQFLASVLSKDGFLFNFSATFTDPIDIATTVYNLNLSEFINKGYGKQIYLSYSEVEGFEKKEEERDFSREEKKKVILKTLILLAGLKKAKRKLPDLYHNPLTIYLVNSVNVEESDLKLLFEELLNFARFIERGLYEKAKEELINEFGSSFYILGDGKLEFMKEIVRDVEVQDIYREVYNASSGGTIEYQYYKENTQEVALKHTGANVPFALIKIGSIEKIKKNLLWEYQETVLYEDPKYFERLNEPDSPVNLLIGSRAFYEGWDSPRPNLIVFINLGTQADAKKFVLQATGRGVRIEPVKNQRQRLKWVSENLSELRDKIDKPEVKALETLFVFATSRKAVETILSELTKLKEVADYSQVELYKNPEVEKHLLLIPKYKIKGKSVFELESPPKFKLSDENYKLLKLYLDLMPKERFTLERNSDLEKLRKIVQNSGKYLFIDDEYHYRNFEKLLKALLNYSKAQVQDIDESEPFIPLPDDAIVHFKEIMVKKELVEKFKRLAEEVFNAKKMSEEEEISKKLKGVDKELAEEFKRLAEKAFETERIKEIDGITLEKILSHYYIPMVYTKNAQDLVKHVISVESEVDFIQALKGKIDKLDKICEHWFFSKLDEQKDKIYIPYMDKEGRQARFIPDFIFWLKLKKNKYVIYFIDPKGSAHTDYERKVDGYERIFVENGKPKEFEHKGLKVEVRLKLFNKDYSGGEKYKDYWVNSQALFEDLVV</sequence>
<dbReference type="GO" id="GO:0016787">
    <property type="term" value="F:hydrolase activity"/>
    <property type="evidence" value="ECO:0007669"/>
    <property type="project" value="InterPro"/>
</dbReference>
<reference evidence="2 3" key="1">
    <citation type="journal article" date="2010" name="J. Bacteriol.">
        <title>Complete genome sequence of the thermophilic, obligately chemolithoautotrophic hydrogen-oxidizing bacterium Hydrogenobacter thermophilus TK-6.</title>
        <authorList>
            <person name="Arai H."/>
            <person name="Kanbe H."/>
            <person name="Ishii M."/>
            <person name="Igarashi Y."/>
        </authorList>
    </citation>
    <scope>NUCLEOTIDE SEQUENCE [LARGE SCALE GENOMIC DNA]</scope>
    <source>
        <strain evidence="3">DSM 6534 / IAM 12695 / TK-6 [Tokyo]</strain>
    </source>
</reference>
<dbReference type="KEGG" id="hte:Hydth_1605"/>
<dbReference type="Gene3D" id="3.40.50.300">
    <property type="entry name" value="P-loop containing nucleotide triphosphate hydrolases"/>
    <property type="match status" value="1"/>
</dbReference>
<feature type="domain" description="Helicase ATP-binding" evidence="1">
    <location>
        <begin position="104"/>
        <end position="289"/>
    </location>
</feature>
<evidence type="ECO:0000313" key="2">
    <source>
        <dbReference type="EMBL" id="BAI70065.1"/>
    </source>
</evidence>
<dbReference type="SUPFAM" id="SSF52540">
    <property type="entry name" value="P-loop containing nucleoside triphosphate hydrolases"/>
    <property type="match status" value="1"/>
</dbReference>
<protein>
    <submittedName>
        <fullName evidence="2">Type III restriction protein res subunit</fullName>
    </submittedName>
</protein>
<dbReference type="Pfam" id="PF04851">
    <property type="entry name" value="ResIII"/>
    <property type="match status" value="1"/>
</dbReference>
<proteinExistence type="predicted"/>
<dbReference type="AlphaFoldDB" id="D3DJR3"/>
<dbReference type="SMART" id="SM00487">
    <property type="entry name" value="DEXDc"/>
    <property type="match status" value="1"/>
</dbReference>
<name>D3DJR3_HYDTT</name>
<dbReference type="PROSITE" id="PS51192">
    <property type="entry name" value="HELICASE_ATP_BIND_1"/>
    <property type="match status" value="1"/>
</dbReference>
<dbReference type="KEGG" id="hth:HTH_1617"/>
<dbReference type="OrthoDB" id="9804145at2"/>
<dbReference type="STRING" id="608538.HTH_1617"/>
<evidence type="ECO:0000313" key="3">
    <source>
        <dbReference type="Proteomes" id="UP000002574"/>
    </source>
</evidence>
<dbReference type="REBASE" id="23912">
    <property type="entry name" value="HthTKORF1616P"/>
</dbReference>
<dbReference type="InterPro" id="IPR027417">
    <property type="entry name" value="P-loop_NTPase"/>
</dbReference>
<organism evidence="2 3">
    <name type="scientific">Hydrogenobacter thermophilus (strain DSM 6534 / IAM 12695 / TK-6)</name>
    <dbReference type="NCBI Taxonomy" id="608538"/>
    <lineage>
        <taxon>Bacteria</taxon>
        <taxon>Pseudomonadati</taxon>
        <taxon>Aquificota</taxon>
        <taxon>Aquificia</taxon>
        <taxon>Aquificales</taxon>
        <taxon>Aquificaceae</taxon>
        <taxon>Hydrogenobacter</taxon>
    </lineage>
</organism>
<evidence type="ECO:0000259" key="1">
    <source>
        <dbReference type="PROSITE" id="PS51192"/>
    </source>
</evidence>
<dbReference type="InterPro" id="IPR006935">
    <property type="entry name" value="Helicase/UvrB_N"/>
</dbReference>
<gene>
    <name evidence="2" type="ordered locus">HTH_1617</name>
</gene>
<dbReference type="eggNOG" id="COG1061">
    <property type="taxonomic scope" value="Bacteria"/>
</dbReference>
<dbReference type="EMBL" id="AP011112">
    <property type="protein sequence ID" value="BAI70065.1"/>
    <property type="molecule type" value="Genomic_DNA"/>
</dbReference>
<dbReference type="InterPro" id="IPR014001">
    <property type="entry name" value="Helicase_ATP-bd"/>
</dbReference>
<accession>D3DJR3</accession>
<dbReference type="REBASE" id="28428">
    <property type="entry name" value="HthTK6ORF1604P"/>
</dbReference>